<organism evidence="2 3">
    <name type="scientific">Sphingobium subterraneum</name>
    <dbReference type="NCBI Taxonomy" id="627688"/>
    <lineage>
        <taxon>Bacteria</taxon>
        <taxon>Pseudomonadati</taxon>
        <taxon>Pseudomonadota</taxon>
        <taxon>Alphaproteobacteria</taxon>
        <taxon>Sphingomonadales</taxon>
        <taxon>Sphingomonadaceae</taxon>
        <taxon>Sphingobium</taxon>
    </lineage>
</organism>
<name>A0A841J0P3_9SPHN</name>
<gene>
    <name evidence="2" type="ORF">FHS92_002522</name>
</gene>
<protein>
    <submittedName>
        <fullName evidence="2">Uncharacterized protein (TIGR01244 family)</fullName>
    </submittedName>
</protein>
<accession>A0A841J0P3</accession>
<dbReference type="CDD" id="cd14503">
    <property type="entry name" value="PTP-bact"/>
    <property type="match status" value="1"/>
</dbReference>
<evidence type="ECO:0000259" key="1">
    <source>
        <dbReference type="Pfam" id="PF22741"/>
    </source>
</evidence>
<reference evidence="2 3" key="1">
    <citation type="submission" date="2020-08" db="EMBL/GenBank/DDBJ databases">
        <title>Genomic Encyclopedia of Type Strains, Phase IV (KMG-IV): sequencing the most valuable type-strain genomes for metagenomic binning, comparative biology and taxonomic classification.</title>
        <authorList>
            <person name="Goeker M."/>
        </authorList>
    </citation>
    <scope>NUCLEOTIDE SEQUENCE [LARGE SCALE GENOMIC DNA]</scope>
    <source>
        <strain evidence="2 3">DSM 102255</strain>
    </source>
</reference>
<keyword evidence="3" id="KW-1185">Reference proteome</keyword>
<comment type="caution">
    <text evidence="2">The sequence shown here is derived from an EMBL/GenBank/DDBJ whole genome shotgun (WGS) entry which is preliminary data.</text>
</comment>
<sequence length="174" mass="19564">MLNTLRTVVRFWLSRLERCTGRSLLPARVEAITNYHRIDDRLATGGQPNVAQIDAIAKAGYRTVINLAPSSSPNALPDEQALIEAAGMAYIHIPVVWADPTQADFDRFCTVMAEHSGERVFVHCAANMRVSAFIYRYRRDVLREVDAIARADLHRLWQPTGVWAEFIALRGSSQ</sequence>
<dbReference type="InterPro" id="IPR029021">
    <property type="entry name" value="Prot-tyrosine_phosphatase-like"/>
</dbReference>
<feature type="domain" description="DSP-PTPase phosphatase fused to NAD+ Kinase" evidence="1">
    <location>
        <begin position="40"/>
        <end position="151"/>
    </location>
</feature>
<dbReference type="Proteomes" id="UP000552700">
    <property type="component" value="Unassembled WGS sequence"/>
</dbReference>
<proteinExistence type="predicted"/>
<dbReference type="SUPFAM" id="SSF52799">
    <property type="entry name" value="(Phosphotyrosine protein) phosphatases II"/>
    <property type="match status" value="1"/>
</dbReference>
<dbReference type="RefSeq" id="WP_184081077.1">
    <property type="nucleotide sequence ID" value="NZ_JACIJP010000004.1"/>
</dbReference>
<evidence type="ECO:0000313" key="2">
    <source>
        <dbReference type="EMBL" id="MBB6124769.1"/>
    </source>
</evidence>
<evidence type="ECO:0000313" key="3">
    <source>
        <dbReference type="Proteomes" id="UP000552700"/>
    </source>
</evidence>
<dbReference type="Gene3D" id="3.90.190.10">
    <property type="entry name" value="Protein tyrosine phosphatase superfamily"/>
    <property type="match status" value="1"/>
</dbReference>
<dbReference type="AlphaFoldDB" id="A0A841J0P3"/>
<dbReference type="EMBL" id="JACIJP010000004">
    <property type="protein sequence ID" value="MBB6124769.1"/>
    <property type="molecule type" value="Genomic_DNA"/>
</dbReference>
<dbReference type="Pfam" id="PF22741">
    <property type="entry name" value="PTP-NADK"/>
    <property type="match status" value="1"/>
</dbReference>
<dbReference type="InterPro" id="IPR055214">
    <property type="entry name" value="PTP-NADK"/>
</dbReference>